<dbReference type="GO" id="GO:0000160">
    <property type="term" value="P:phosphorelay signal transduction system"/>
    <property type="evidence" value="ECO:0007669"/>
    <property type="project" value="InterPro"/>
</dbReference>
<reference evidence="1 2" key="1">
    <citation type="submission" date="2017-03" db="EMBL/GenBank/DDBJ databases">
        <title>Genome sequence of Sphingomonas mucosissima DSM 17494.</title>
        <authorList>
            <person name="Poehlein A."/>
            <person name="Wuebbeler J.H."/>
            <person name="Steinbuechel A."/>
            <person name="Daniel R."/>
        </authorList>
    </citation>
    <scope>NUCLEOTIDE SEQUENCE [LARGE SCALE GENOMIC DNA]</scope>
    <source>
        <strain evidence="1 2">DSM 17494</strain>
    </source>
</reference>
<evidence type="ECO:0000313" key="1">
    <source>
        <dbReference type="EMBL" id="OWK29935.1"/>
    </source>
</evidence>
<organism evidence="1 2">
    <name type="scientific">Sphingomonas mucosissima</name>
    <dbReference type="NCBI Taxonomy" id="370959"/>
    <lineage>
        <taxon>Bacteria</taxon>
        <taxon>Pseudomonadati</taxon>
        <taxon>Pseudomonadota</taxon>
        <taxon>Alphaproteobacteria</taxon>
        <taxon>Sphingomonadales</taxon>
        <taxon>Sphingomonadaceae</taxon>
        <taxon>Sphingomonas</taxon>
    </lineage>
</organism>
<accession>A0A245ZJP4</accession>
<dbReference type="Gene3D" id="1.20.120.160">
    <property type="entry name" value="HPT domain"/>
    <property type="match status" value="1"/>
</dbReference>
<protein>
    <submittedName>
        <fullName evidence="1">Uncharacterized protein</fullName>
    </submittedName>
</protein>
<sequence>MTQDIQDRLQGFKARFLARCREDAAALRSGTLPPVEVQKIAHRIAGMAGTLCLHDLGKSAAALDERIAEALPYDTELDALLVQLSLI</sequence>
<dbReference type="InterPro" id="IPR036641">
    <property type="entry name" value="HPT_dom_sf"/>
</dbReference>
<dbReference type="SUPFAM" id="SSF47226">
    <property type="entry name" value="Histidine-containing phosphotransfer domain, HPT domain"/>
    <property type="match status" value="1"/>
</dbReference>
<comment type="caution">
    <text evidence="1">The sequence shown here is derived from an EMBL/GenBank/DDBJ whole genome shotgun (WGS) entry which is preliminary data.</text>
</comment>
<keyword evidence="2" id="KW-1185">Reference proteome</keyword>
<dbReference type="EMBL" id="NBBJ01000003">
    <property type="protein sequence ID" value="OWK29935.1"/>
    <property type="molecule type" value="Genomic_DNA"/>
</dbReference>
<evidence type="ECO:0000313" key="2">
    <source>
        <dbReference type="Proteomes" id="UP000197783"/>
    </source>
</evidence>
<name>A0A245ZJP4_9SPHN</name>
<dbReference type="AlphaFoldDB" id="A0A245ZJP4"/>
<dbReference type="RefSeq" id="WP_088334014.1">
    <property type="nucleotide sequence ID" value="NZ_NBBJ01000003.1"/>
</dbReference>
<gene>
    <name evidence="1" type="ORF">SPMU_23570</name>
</gene>
<proteinExistence type="predicted"/>
<dbReference type="Proteomes" id="UP000197783">
    <property type="component" value="Unassembled WGS sequence"/>
</dbReference>